<reference evidence="2 3" key="1">
    <citation type="journal article" date="2024" name="BMC Genomics">
        <title>De novo assembly and annotation of Popillia japonica's genome with initial clues to its potential as an invasive pest.</title>
        <authorList>
            <person name="Cucini C."/>
            <person name="Boschi S."/>
            <person name="Funari R."/>
            <person name="Cardaioli E."/>
            <person name="Iannotti N."/>
            <person name="Marturano G."/>
            <person name="Paoli F."/>
            <person name="Bruttini M."/>
            <person name="Carapelli A."/>
            <person name="Frati F."/>
            <person name="Nardi F."/>
        </authorList>
    </citation>
    <scope>NUCLEOTIDE SEQUENCE [LARGE SCALE GENOMIC DNA]</scope>
    <source>
        <strain evidence="2">DMR45628</strain>
    </source>
</reference>
<dbReference type="AlphaFoldDB" id="A0AAW1L8B0"/>
<keyword evidence="3" id="KW-1185">Reference proteome</keyword>
<evidence type="ECO:0000313" key="2">
    <source>
        <dbReference type="EMBL" id="KAK9730323.1"/>
    </source>
</evidence>
<protein>
    <submittedName>
        <fullName evidence="2">Uncharacterized protein</fullName>
    </submittedName>
</protein>
<dbReference type="Proteomes" id="UP001458880">
    <property type="component" value="Unassembled WGS sequence"/>
</dbReference>
<evidence type="ECO:0000256" key="1">
    <source>
        <dbReference type="SAM" id="MobiDB-lite"/>
    </source>
</evidence>
<evidence type="ECO:0000313" key="3">
    <source>
        <dbReference type="Proteomes" id="UP001458880"/>
    </source>
</evidence>
<dbReference type="EMBL" id="JASPKY010000148">
    <property type="protein sequence ID" value="KAK9730323.1"/>
    <property type="molecule type" value="Genomic_DNA"/>
</dbReference>
<comment type="caution">
    <text evidence="2">The sequence shown here is derived from an EMBL/GenBank/DDBJ whole genome shotgun (WGS) entry which is preliminary data.</text>
</comment>
<name>A0AAW1L8B0_POPJA</name>
<accession>A0AAW1L8B0</accession>
<sequence length="79" mass="8908">MSAKNEDANNENFEEYIRDPENFGKNDSEAIVFPNDDDEAESAEKGTLTVSNRSASEEAKKTKPKLVPKKESDDKKEKK</sequence>
<gene>
    <name evidence="2" type="ORF">QE152_g15312</name>
</gene>
<organism evidence="2 3">
    <name type="scientific">Popillia japonica</name>
    <name type="common">Japanese beetle</name>
    <dbReference type="NCBI Taxonomy" id="7064"/>
    <lineage>
        <taxon>Eukaryota</taxon>
        <taxon>Metazoa</taxon>
        <taxon>Ecdysozoa</taxon>
        <taxon>Arthropoda</taxon>
        <taxon>Hexapoda</taxon>
        <taxon>Insecta</taxon>
        <taxon>Pterygota</taxon>
        <taxon>Neoptera</taxon>
        <taxon>Endopterygota</taxon>
        <taxon>Coleoptera</taxon>
        <taxon>Polyphaga</taxon>
        <taxon>Scarabaeiformia</taxon>
        <taxon>Scarabaeidae</taxon>
        <taxon>Rutelinae</taxon>
        <taxon>Popillia</taxon>
    </lineage>
</organism>
<feature type="compositionally biased region" description="Basic and acidic residues" evidence="1">
    <location>
        <begin position="15"/>
        <end position="28"/>
    </location>
</feature>
<proteinExistence type="predicted"/>
<feature type="region of interest" description="Disordered" evidence="1">
    <location>
        <begin position="1"/>
        <end position="79"/>
    </location>
</feature>
<feature type="compositionally biased region" description="Basic and acidic residues" evidence="1">
    <location>
        <begin position="68"/>
        <end position="79"/>
    </location>
</feature>